<gene>
    <name evidence="2" type="ORF">ANSO36C_44070</name>
</gene>
<dbReference type="RefSeq" id="WP_251956184.1">
    <property type="nucleotide sequence ID" value="NZ_AP025732.1"/>
</dbReference>
<keyword evidence="3" id="KW-1185">Reference proteome</keyword>
<organism evidence="2 3">
    <name type="scientific">Nostoc cf. commune SO-36</name>
    <dbReference type="NCBI Taxonomy" id="449208"/>
    <lineage>
        <taxon>Bacteria</taxon>
        <taxon>Bacillati</taxon>
        <taxon>Cyanobacteriota</taxon>
        <taxon>Cyanophyceae</taxon>
        <taxon>Nostocales</taxon>
        <taxon>Nostocaceae</taxon>
        <taxon>Nostoc</taxon>
    </lineage>
</organism>
<protein>
    <recommendedName>
        <fullName evidence="1">DUF6883 domain-containing protein</fullName>
    </recommendedName>
</protein>
<feature type="domain" description="DUF6883" evidence="1">
    <location>
        <begin position="7"/>
        <end position="106"/>
    </location>
</feature>
<dbReference type="InterPro" id="IPR049250">
    <property type="entry name" value="DUF6883"/>
</dbReference>
<sequence length="111" mass="12802">MKIPSGLVIQDEKITKYLLVYQPKSDKSKYLALAGYNLENWELLKNDIMNAVEGSEIAKVTPSDWGTQFEVKSEWTGPNGQLIKVITIWQQDEETEFVRFITLYPDKSQET</sequence>
<evidence type="ECO:0000313" key="2">
    <source>
        <dbReference type="EMBL" id="BDI18605.1"/>
    </source>
</evidence>
<dbReference type="Pfam" id="PF21814">
    <property type="entry name" value="DUF6883"/>
    <property type="match status" value="1"/>
</dbReference>
<name>A0ABM7Z690_NOSCO</name>
<dbReference type="EMBL" id="AP025732">
    <property type="protein sequence ID" value="BDI18605.1"/>
    <property type="molecule type" value="Genomic_DNA"/>
</dbReference>
<reference evidence="2" key="1">
    <citation type="submission" date="2022-04" db="EMBL/GenBank/DDBJ databases">
        <title>Complete genome sequence of a cyanobacterium, Nostoc sp. SO-36, isolated in Antarctica.</title>
        <authorList>
            <person name="Kanesaki Y."/>
            <person name="Effendi D."/>
            <person name="Sakamoto T."/>
            <person name="Ohtani S."/>
            <person name="Awai K."/>
        </authorList>
    </citation>
    <scope>NUCLEOTIDE SEQUENCE</scope>
    <source>
        <strain evidence="2">SO-36</strain>
    </source>
</reference>
<proteinExistence type="predicted"/>
<evidence type="ECO:0000313" key="3">
    <source>
        <dbReference type="Proteomes" id="UP001055453"/>
    </source>
</evidence>
<accession>A0ABM7Z690</accession>
<evidence type="ECO:0000259" key="1">
    <source>
        <dbReference type="Pfam" id="PF21814"/>
    </source>
</evidence>
<dbReference type="Proteomes" id="UP001055453">
    <property type="component" value="Chromosome"/>
</dbReference>